<reference evidence="1 2" key="1">
    <citation type="submission" date="2019-10" db="EMBL/GenBank/DDBJ databases">
        <authorList>
            <person name="Karimi E."/>
        </authorList>
    </citation>
    <scope>NUCLEOTIDE SEQUENCE [LARGE SCALE GENOMIC DNA]</scope>
    <source>
        <strain evidence="1">Bacillus sp. 71</strain>
    </source>
</reference>
<proteinExistence type="predicted"/>
<accession>A0A0D6T4I3</accession>
<dbReference type="KEGG" id="bww:bwei_4099"/>
<dbReference type="EMBL" id="CABWMC010000012">
    <property type="protein sequence ID" value="VXC01696.1"/>
    <property type="molecule type" value="Genomic_DNA"/>
</dbReference>
<dbReference type="RefSeq" id="WP_002030071.1">
    <property type="nucleotide sequence ID" value="NZ_CP009746.1"/>
</dbReference>
<accession>A0A0A0WUD5</accession>
<name>A0A0A0WUD5_BACMY</name>
<accession>A0A653VJK3</accession>
<evidence type="ECO:0000313" key="2">
    <source>
        <dbReference type="Proteomes" id="UP000437562"/>
    </source>
</evidence>
<evidence type="ECO:0000313" key="1">
    <source>
        <dbReference type="EMBL" id="VXC01696.1"/>
    </source>
</evidence>
<organism evidence="1 2">
    <name type="scientific">Bacillus mycoides</name>
    <dbReference type="NCBI Taxonomy" id="1405"/>
    <lineage>
        <taxon>Bacteria</taxon>
        <taxon>Bacillati</taxon>
        <taxon>Bacillota</taxon>
        <taxon>Bacilli</taxon>
        <taxon>Bacillales</taxon>
        <taxon>Bacillaceae</taxon>
        <taxon>Bacillus</taxon>
        <taxon>Bacillus cereus group</taxon>
    </lineage>
</organism>
<gene>
    <name evidence="1" type="ORF">BACI71_20063</name>
</gene>
<sequence length="112" mass="13257">MTFDELKKNKPTTPWVEHDEDGEFFTEENISATNKVLDTYINHLEQLGETPTEVEVMQVVKEVVIKLNELNIEHDHFIETMEREDLYEFIDAAARIAGLESEEDITEEWREW</sequence>
<dbReference type="AlphaFoldDB" id="A0A0A0WUD5"/>
<dbReference type="Proteomes" id="UP000437562">
    <property type="component" value="Unassembled WGS sequence"/>
</dbReference>
<protein>
    <submittedName>
        <fullName evidence="1">Uncharacterized protein</fullName>
    </submittedName>
</protein>